<dbReference type="STRING" id="521045.Kole_1588"/>
<name>C5CF09_KOSOT</name>
<dbReference type="InterPro" id="IPR051608">
    <property type="entry name" value="RQC_Subunit_NEMF"/>
</dbReference>
<dbReference type="eggNOG" id="COG1293">
    <property type="taxonomic scope" value="Bacteria"/>
</dbReference>
<dbReference type="InterPro" id="IPR059101">
    <property type="entry name" value="NFACT-R_2"/>
</dbReference>
<dbReference type="RefSeq" id="WP_015868923.1">
    <property type="nucleotide sequence ID" value="NC_012785.1"/>
</dbReference>
<organism evidence="3 4">
    <name type="scientific">Kosmotoga olearia (strain ATCC BAA-1733 / DSM 21960 / TBF 19.5.1)</name>
    <dbReference type="NCBI Taxonomy" id="521045"/>
    <lineage>
        <taxon>Bacteria</taxon>
        <taxon>Thermotogati</taxon>
        <taxon>Thermotogota</taxon>
        <taxon>Thermotogae</taxon>
        <taxon>Kosmotogales</taxon>
        <taxon>Kosmotogaceae</taxon>
        <taxon>Kosmotoga</taxon>
    </lineage>
</organism>
<accession>C5CF09</accession>
<keyword evidence="4" id="KW-1185">Reference proteome</keyword>
<proteinExistence type="predicted"/>
<protein>
    <submittedName>
        <fullName evidence="3">Fibronectin-binding A domain protein</fullName>
    </submittedName>
</protein>
<evidence type="ECO:0000313" key="3">
    <source>
        <dbReference type="EMBL" id="ACR80278.1"/>
    </source>
</evidence>
<keyword evidence="1" id="KW-0175">Coiled coil</keyword>
<dbReference type="Proteomes" id="UP000002382">
    <property type="component" value="Chromosome"/>
</dbReference>
<dbReference type="HOGENOM" id="CLU_022481_2_1_0"/>
<evidence type="ECO:0000313" key="4">
    <source>
        <dbReference type="Proteomes" id="UP000002382"/>
    </source>
</evidence>
<dbReference type="EMBL" id="CP001634">
    <property type="protein sequence ID" value="ACR80278.1"/>
    <property type="molecule type" value="Genomic_DNA"/>
</dbReference>
<reference evidence="3 4" key="1">
    <citation type="submission" date="2009-06" db="EMBL/GenBank/DDBJ databases">
        <title>Complete sequence of Thermotogales bacterium TBF 19.5.1.</title>
        <authorList>
            <consortium name="US DOE Joint Genome Institute"/>
            <person name="Lucas S."/>
            <person name="Copeland A."/>
            <person name="Lapidus A."/>
            <person name="Glavina del Rio T."/>
            <person name="Tice H."/>
            <person name="Bruce D."/>
            <person name="Goodwin L."/>
            <person name="Pitluck S."/>
            <person name="Chertkov O."/>
            <person name="Brettin T."/>
            <person name="Detter J.C."/>
            <person name="Han C."/>
            <person name="Schmutz J."/>
            <person name="Larimer F."/>
            <person name="Land M."/>
            <person name="Hauser L."/>
            <person name="Kyrpides N."/>
            <person name="Ovchinnikova G."/>
            <person name="Noll K."/>
        </authorList>
    </citation>
    <scope>NUCLEOTIDE SEQUENCE [LARGE SCALE GENOMIC DNA]</scope>
    <source>
        <strain evidence="4">ATCC BAA-1733 / DSM 21960 / TBF 19.5.1</strain>
    </source>
</reference>
<dbReference type="Gene3D" id="2.30.310.10">
    <property type="entry name" value="ibrinogen binding protein from staphylococcus aureus domain"/>
    <property type="match status" value="1"/>
</dbReference>
<dbReference type="Pfam" id="PF05833">
    <property type="entry name" value="NFACT_N"/>
    <property type="match status" value="1"/>
</dbReference>
<feature type="coiled-coil region" evidence="1">
    <location>
        <begin position="373"/>
        <end position="400"/>
    </location>
</feature>
<evidence type="ECO:0000259" key="2">
    <source>
        <dbReference type="Pfam" id="PF18297"/>
    </source>
</evidence>
<evidence type="ECO:0000256" key="1">
    <source>
        <dbReference type="SAM" id="Coils"/>
    </source>
</evidence>
<feature type="domain" description="NFACT protein RNA binding" evidence="2">
    <location>
        <begin position="451"/>
        <end position="525"/>
    </location>
</feature>
<dbReference type="KEGG" id="kol:Kole_1588"/>
<dbReference type="GO" id="GO:0043023">
    <property type="term" value="F:ribosomal large subunit binding"/>
    <property type="evidence" value="ECO:0007669"/>
    <property type="project" value="TreeGrafter"/>
</dbReference>
<dbReference type="AlphaFoldDB" id="C5CF09"/>
<dbReference type="GO" id="GO:1990112">
    <property type="term" value="C:RQC complex"/>
    <property type="evidence" value="ECO:0007669"/>
    <property type="project" value="TreeGrafter"/>
</dbReference>
<sequence length="561" mass="65577">MTFDGVILYKVSKTMTKIQNESLRQVYQKDRWNFFFKFRSGMFQISLHPEWTFLVFRERFTPGTSDSSKFLQFLRSRLTGAVLRSIEQHGMDRILSLDFEKKTPFGEKEAYRLIVELMGPNSNIIVTGASGIILQSFKPRVTKNRTLLPGARYIFPDKNGVLITDLTKESLESLIKNYSGNIETAIIKNIQGISRKTIRKIFELFELNPGELESRNGSAIISLWKVFETLKKELENEDVYVIHRDDSSEISLLPDKRYPCEKESVNTAIMMVIESSRLHREIESKRALLLKKLQKEIGKLEKLRDKLLREKSQVEDYEDYRRRAELLTANLYRLNEKRETVVLEDWNTGEEIEIKLDSRFTPAQNAQSFFKYYEKAKRKIKQVEKRLDELEKKLGYFLDLKEILLLAEDEKDFDAVKEEMVHTGLIKESRKRNKKPPISGPRIFNINGWTYLIGRNNLQNDLLRKQAARNDIWFHARNIPGAHVILKVSGRKPSEREYLYGAALAARFSKARYSKKVEVDYTEVKNLWKPKGFALGRVLYRDFKTITVDPETLDVGEVKEE</sequence>
<dbReference type="Pfam" id="PF18297">
    <property type="entry name" value="NFACT-R_2"/>
    <property type="match status" value="1"/>
</dbReference>
<dbReference type="GO" id="GO:0000049">
    <property type="term" value="F:tRNA binding"/>
    <property type="evidence" value="ECO:0007669"/>
    <property type="project" value="TreeGrafter"/>
</dbReference>
<reference evidence="3 4" key="2">
    <citation type="journal article" date="2011" name="J. Bacteriol.">
        <title>Genome Sequence of Kosmotoga olearia Strain TBF 19.5.1, a Thermophilic Bacterium with a Wide Growth Temperature Range, Isolated from the Troll B Oil Platform in the North Sea.</title>
        <authorList>
            <person name="Swithers K.S."/>
            <person name="Dipippo J.L."/>
            <person name="Bruce D.C."/>
            <person name="Detter C."/>
            <person name="Tapia R."/>
            <person name="Han S."/>
            <person name="Goodwin L.A."/>
            <person name="Han J."/>
            <person name="Woyke T."/>
            <person name="Pitluck S."/>
            <person name="Pennacchio L."/>
            <person name="Nolan M."/>
            <person name="Mikhailova N."/>
            <person name="Land M.L."/>
            <person name="Nesbo C.L."/>
            <person name="Gogarten J.P."/>
            <person name="Noll K.M."/>
        </authorList>
    </citation>
    <scope>NUCLEOTIDE SEQUENCE [LARGE SCALE GENOMIC DNA]</scope>
    <source>
        <strain evidence="4">ATCC BAA-1733 / DSM 21960 / TBF 19.5.1</strain>
    </source>
</reference>
<dbReference type="PANTHER" id="PTHR15239:SF6">
    <property type="entry name" value="RIBOSOME QUALITY CONTROL COMPLEX SUBUNIT NEMF"/>
    <property type="match status" value="1"/>
</dbReference>
<dbReference type="OrthoDB" id="9766163at2"/>
<dbReference type="PANTHER" id="PTHR15239">
    <property type="entry name" value="NUCLEAR EXPORT MEDIATOR FACTOR NEMF"/>
    <property type="match status" value="1"/>
</dbReference>
<dbReference type="GO" id="GO:0072344">
    <property type="term" value="P:rescue of stalled ribosome"/>
    <property type="evidence" value="ECO:0007669"/>
    <property type="project" value="TreeGrafter"/>
</dbReference>
<gene>
    <name evidence="3" type="ordered locus">Kole_1588</name>
</gene>
<feature type="coiled-coil region" evidence="1">
    <location>
        <begin position="286"/>
        <end position="337"/>
    </location>
</feature>